<evidence type="ECO:0000256" key="1">
    <source>
        <dbReference type="SAM" id="Phobius"/>
    </source>
</evidence>
<accession>A0A0F8WR90</accession>
<organism evidence="2">
    <name type="scientific">marine sediment metagenome</name>
    <dbReference type="NCBI Taxonomy" id="412755"/>
    <lineage>
        <taxon>unclassified sequences</taxon>
        <taxon>metagenomes</taxon>
        <taxon>ecological metagenomes</taxon>
    </lineage>
</organism>
<keyword evidence="1" id="KW-1133">Transmembrane helix</keyword>
<reference evidence="2" key="1">
    <citation type="journal article" date="2015" name="Nature">
        <title>Complex archaea that bridge the gap between prokaryotes and eukaryotes.</title>
        <authorList>
            <person name="Spang A."/>
            <person name="Saw J.H."/>
            <person name="Jorgensen S.L."/>
            <person name="Zaremba-Niedzwiedzka K."/>
            <person name="Martijn J."/>
            <person name="Lind A.E."/>
            <person name="van Eijk R."/>
            <person name="Schleper C."/>
            <person name="Guy L."/>
            <person name="Ettema T.J."/>
        </authorList>
    </citation>
    <scope>NUCLEOTIDE SEQUENCE</scope>
</reference>
<feature type="transmembrane region" description="Helical" evidence="1">
    <location>
        <begin position="137"/>
        <end position="160"/>
    </location>
</feature>
<dbReference type="AlphaFoldDB" id="A0A0F8WR90"/>
<protein>
    <submittedName>
        <fullName evidence="2">Uncharacterized protein</fullName>
    </submittedName>
</protein>
<dbReference type="EMBL" id="LAZR01063479">
    <property type="protein sequence ID" value="KKK59437.1"/>
    <property type="molecule type" value="Genomic_DNA"/>
</dbReference>
<feature type="transmembrane region" description="Helical" evidence="1">
    <location>
        <begin position="48"/>
        <end position="72"/>
    </location>
</feature>
<comment type="caution">
    <text evidence="2">The sequence shown here is derived from an EMBL/GenBank/DDBJ whole genome shotgun (WGS) entry which is preliminary data.</text>
</comment>
<feature type="transmembrane region" description="Helical" evidence="1">
    <location>
        <begin position="92"/>
        <end position="116"/>
    </location>
</feature>
<keyword evidence="1" id="KW-0812">Transmembrane</keyword>
<sequence length="210" mass="22200">MIADWLKWLWGSGGGWTVRVAAGVGIFTALAIVDLRRHGRGATRWKEYLFLLACVAGTIAYAFANDMVTVTISPTYYLVHEGLPPDTPNVRAVAAIVAIKGASSVGLLLGAALLIANNPRKRKHRPQLSYRQLAAKMGYPLAGAVVASVVLGVPTALGWVDGLFGVTSAAERSFACVLQIHLAAYVGGGLGGMAAVVSILRRRRKLPRGP</sequence>
<gene>
    <name evidence="2" type="ORF">LCGC14_3034390</name>
</gene>
<feature type="transmembrane region" description="Helical" evidence="1">
    <location>
        <begin position="180"/>
        <end position="200"/>
    </location>
</feature>
<feature type="non-terminal residue" evidence="2">
    <location>
        <position position="210"/>
    </location>
</feature>
<keyword evidence="1" id="KW-0472">Membrane</keyword>
<feature type="transmembrane region" description="Helical" evidence="1">
    <location>
        <begin position="16"/>
        <end position="36"/>
    </location>
</feature>
<proteinExistence type="predicted"/>
<name>A0A0F8WR90_9ZZZZ</name>
<evidence type="ECO:0000313" key="2">
    <source>
        <dbReference type="EMBL" id="KKK59437.1"/>
    </source>
</evidence>